<keyword evidence="1" id="KW-0732">Signal</keyword>
<dbReference type="Gene3D" id="3.60.21.10">
    <property type="match status" value="1"/>
</dbReference>
<feature type="region of interest" description="Disordered" evidence="3">
    <location>
        <begin position="57"/>
        <end position="105"/>
    </location>
</feature>
<feature type="region of interest" description="Disordered" evidence="3">
    <location>
        <begin position="1"/>
        <end position="24"/>
    </location>
</feature>
<comment type="caution">
    <text evidence="5">The sequence shown here is derived from an EMBL/GenBank/DDBJ whole genome shotgun (WGS) entry which is preliminary data.</text>
</comment>
<dbReference type="Proteomes" id="UP000481153">
    <property type="component" value="Unassembled WGS sequence"/>
</dbReference>
<evidence type="ECO:0000256" key="1">
    <source>
        <dbReference type="ARBA" id="ARBA00022729"/>
    </source>
</evidence>
<dbReference type="InterPro" id="IPR051558">
    <property type="entry name" value="Metallophosphoesterase_PAP"/>
</dbReference>
<feature type="compositionally biased region" description="Low complexity" evidence="3">
    <location>
        <begin position="66"/>
        <end position="82"/>
    </location>
</feature>
<dbReference type="SUPFAM" id="SSF56300">
    <property type="entry name" value="Metallo-dependent phosphatases"/>
    <property type="match status" value="1"/>
</dbReference>
<dbReference type="PANTHER" id="PTHR10161:SF14">
    <property type="entry name" value="TARTRATE-RESISTANT ACID PHOSPHATASE TYPE 5"/>
    <property type="match status" value="1"/>
</dbReference>
<dbReference type="GO" id="GO:0016787">
    <property type="term" value="F:hydrolase activity"/>
    <property type="evidence" value="ECO:0007669"/>
    <property type="project" value="UniProtKB-KW"/>
</dbReference>
<feature type="transmembrane region" description="Helical" evidence="4">
    <location>
        <begin position="29"/>
        <end position="48"/>
    </location>
</feature>
<evidence type="ECO:0000256" key="3">
    <source>
        <dbReference type="SAM" id="MobiDB-lite"/>
    </source>
</evidence>
<evidence type="ECO:0000313" key="6">
    <source>
        <dbReference type="Proteomes" id="UP000481153"/>
    </source>
</evidence>
<dbReference type="PANTHER" id="PTHR10161">
    <property type="entry name" value="TARTRATE-RESISTANT ACID PHOSPHATASE TYPE 5"/>
    <property type="match status" value="1"/>
</dbReference>
<keyword evidence="4" id="KW-0812">Transmembrane</keyword>
<dbReference type="EMBL" id="VJMJ01000079">
    <property type="protein sequence ID" value="KAF0738154.1"/>
    <property type="molecule type" value="Genomic_DNA"/>
</dbReference>
<sequence length="527" mass="57273">MSDPAVQTEDASLLHGGQTNPSNNNRVKYIALGVAAAAAVGVGIYFLAKPSSSVQLIAPSSQGEGNPSTSTTNTPSTNAPASGSTTSTDSPVASTPSAAIPTSDPEAMTPALTFLAIGDWGSTTGKEAGVPGSCCRLYQGQVDTSKPRYKVDYYAQSYVSNILAQSATQLKPVRIIGHGDNFYWNGVGPNDVKYRFAETFEKMYADPVFNGIKWLNVVGNHDLGGSAYICGDQDNQFRECTSKDELISSLRNRFNLQASYKSPNQDRWVMKDHYYVERVTKDGVTVDVFNLDTNHADAHGAQQTCCQCFGYSAKLGVDNSKCESATRNDATCMGGNQDWFDACMAEIEAWGQDSYTQALRDIKASTADYKIINTHYSPHHHMNPQRMQKWYQLTKDTVVHVWFNGHTHGFGHDIATWGTHFFENGGGGGIRTDSDSATDNGFVKTAWVAGGTPYGFMELSFSKDWLKVQFVTFDNKWQFGGMDLKSTVTGGLQRGHCWYIPSGNASASYAGKECKSSVNTAIGAPLR</sequence>
<dbReference type="AlphaFoldDB" id="A0A6G0XDE0"/>
<evidence type="ECO:0000256" key="2">
    <source>
        <dbReference type="ARBA" id="ARBA00022801"/>
    </source>
</evidence>
<keyword evidence="4" id="KW-0472">Membrane</keyword>
<keyword evidence="2" id="KW-0378">Hydrolase</keyword>
<evidence type="ECO:0000313" key="5">
    <source>
        <dbReference type="EMBL" id="KAF0738154.1"/>
    </source>
</evidence>
<gene>
    <name evidence="5" type="ORF">Ae201684_006133</name>
</gene>
<feature type="compositionally biased region" description="Polar residues" evidence="3">
    <location>
        <begin position="83"/>
        <end position="97"/>
    </location>
</feature>
<evidence type="ECO:0008006" key="7">
    <source>
        <dbReference type="Google" id="ProtNLM"/>
    </source>
</evidence>
<organism evidence="5 6">
    <name type="scientific">Aphanomyces euteiches</name>
    <dbReference type="NCBI Taxonomy" id="100861"/>
    <lineage>
        <taxon>Eukaryota</taxon>
        <taxon>Sar</taxon>
        <taxon>Stramenopiles</taxon>
        <taxon>Oomycota</taxon>
        <taxon>Saprolegniomycetes</taxon>
        <taxon>Saprolegniales</taxon>
        <taxon>Verrucalvaceae</taxon>
        <taxon>Aphanomyces</taxon>
    </lineage>
</organism>
<keyword evidence="6" id="KW-1185">Reference proteome</keyword>
<name>A0A6G0XDE0_9STRA</name>
<dbReference type="InterPro" id="IPR029052">
    <property type="entry name" value="Metallo-depent_PP-like"/>
</dbReference>
<accession>A0A6G0XDE0</accession>
<protein>
    <recommendedName>
        <fullName evidence="7">Calcineurin-like phosphoesterase domain-containing protein</fullName>
    </recommendedName>
</protein>
<reference evidence="5 6" key="1">
    <citation type="submission" date="2019-07" db="EMBL/GenBank/DDBJ databases">
        <title>Genomics analysis of Aphanomyces spp. identifies a new class of oomycete effector associated with host adaptation.</title>
        <authorList>
            <person name="Gaulin E."/>
        </authorList>
    </citation>
    <scope>NUCLEOTIDE SEQUENCE [LARGE SCALE GENOMIC DNA]</scope>
    <source>
        <strain evidence="5 6">ATCC 201684</strain>
    </source>
</reference>
<proteinExistence type="predicted"/>
<evidence type="ECO:0000256" key="4">
    <source>
        <dbReference type="SAM" id="Phobius"/>
    </source>
</evidence>
<keyword evidence="4" id="KW-1133">Transmembrane helix</keyword>
<dbReference type="VEuPathDB" id="FungiDB:AeMF1_004992"/>